<dbReference type="Proteomes" id="UP000236664">
    <property type="component" value="Unassembled WGS sequence"/>
</dbReference>
<evidence type="ECO:0000313" key="1">
    <source>
        <dbReference type="EMBL" id="PNP85333.1"/>
    </source>
</evidence>
<sequence>MLPHAQYARKDVLQLQLHRAAFFAKSMNPHPRAMGGYP</sequence>
<evidence type="ECO:0000313" key="2">
    <source>
        <dbReference type="Proteomes" id="UP000236664"/>
    </source>
</evidence>
<organism evidence="1 2">
    <name type="scientific">Gibberella nygamai</name>
    <name type="common">Bean root rot disease fungus</name>
    <name type="synonym">Fusarium nygamai</name>
    <dbReference type="NCBI Taxonomy" id="42673"/>
    <lineage>
        <taxon>Eukaryota</taxon>
        <taxon>Fungi</taxon>
        <taxon>Dikarya</taxon>
        <taxon>Ascomycota</taxon>
        <taxon>Pezizomycotina</taxon>
        <taxon>Sordariomycetes</taxon>
        <taxon>Hypocreomycetidae</taxon>
        <taxon>Hypocreales</taxon>
        <taxon>Nectriaceae</taxon>
        <taxon>Fusarium</taxon>
        <taxon>Fusarium fujikuroi species complex</taxon>
    </lineage>
</organism>
<gene>
    <name evidence="1" type="ORF">FNYG_01323</name>
</gene>
<reference evidence="1 2" key="1">
    <citation type="submission" date="2017-06" db="EMBL/GenBank/DDBJ databases">
        <title>Genome of Fusarium nygamai isolate CS10214.</title>
        <authorList>
            <person name="Gardiner D.M."/>
            <person name="Obanor F."/>
            <person name="Kazan K."/>
        </authorList>
    </citation>
    <scope>NUCLEOTIDE SEQUENCE [LARGE SCALE GENOMIC DNA]</scope>
    <source>
        <strain evidence="1 2">CS10214</strain>
    </source>
</reference>
<proteinExistence type="predicted"/>
<comment type="caution">
    <text evidence="1">The sequence shown here is derived from an EMBL/GenBank/DDBJ whole genome shotgun (WGS) entry which is preliminary data.</text>
</comment>
<name>A0A2K0WSQ6_GIBNY</name>
<dbReference type="EMBL" id="MTQA01000020">
    <property type="protein sequence ID" value="PNP85333.1"/>
    <property type="molecule type" value="Genomic_DNA"/>
</dbReference>
<dbReference type="AlphaFoldDB" id="A0A2K0WSQ6"/>
<keyword evidence="2" id="KW-1185">Reference proteome</keyword>
<accession>A0A2K0WSQ6</accession>
<protein>
    <submittedName>
        <fullName evidence="1">Uncharacterized protein</fullName>
    </submittedName>
</protein>